<evidence type="ECO:0000313" key="1">
    <source>
        <dbReference type="EMBL" id="PXX45005.1"/>
    </source>
</evidence>
<sequence length="70" mass="8071">MTTEERLIDLEIRLTRQDDLVDTLNTQVYRQQKKIDELEALCTAMAARLREVAVAASQQTAVVDERPPHY</sequence>
<accession>A0A318JWA5</accession>
<reference evidence="1 2" key="1">
    <citation type="submission" date="2018-05" db="EMBL/GenBank/DDBJ databases">
        <title>Genomic Encyclopedia of Type Strains, Phase IV (KMG-IV): sequencing the most valuable type-strain genomes for metagenomic binning, comparative biology and taxonomic classification.</title>
        <authorList>
            <person name="Goeker M."/>
        </authorList>
    </citation>
    <scope>NUCLEOTIDE SEQUENCE [LARGE SCALE GENOMIC DNA]</scope>
    <source>
        <strain evidence="1 2">DSM 19792</strain>
    </source>
</reference>
<dbReference type="PANTHER" id="PTHR36508:SF1">
    <property type="entry name" value="PROTEIN SLYX"/>
    <property type="match status" value="1"/>
</dbReference>
<name>A0A318JWA5_9BURK</name>
<dbReference type="Gene3D" id="1.20.5.300">
    <property type="match status" value="1"/>
</dbReference>
<dbReference type="AlphaFoldDB" id="A0A318JWA5"/>
<dbReference type="InterPro" id="IPR007236">
    <property type="entry name" value="SlyX"/>
</dbReference>
<evidence type="ECO:0000313" key="2">
    <source>
        <dbReference type="Proteomes" id="UP000247792"/>
    </source>
</evidence>
<dbReference type="Proteomes" id="UP000247792">
    <property type="component" value="Unassembled WGS sequence"/>
</dbReference>
<protein>
    <submittedName>
        <fullName evidence="1">SlyX protein</fullName>
    </submittedName>
</protein>
<organism evidence="1 2">
    <name type="scientific">Undibacterium pigrum</name>
    <dbReference type="NCBI Taxonomy" id="401470"/>
    <lineage>
        <taxon>Bacteria</taxon>
        <taxon>Pseudomonadati</taxon>
        <taxon>Pseudomonadota</taxon>
        <taxon>Betaproteobacteria</taxon>
        <taxon>Burkholderiales</taxon>
        <taxon>Oxalobacteraceae</taxon>
        <taxon>Undibacterium</taxon>
    </lineage>
</organism>
<keyword evidence="2" id="KW-1185">Reference proteome</keyword>
<dbReference type="EMBL" id="QJKB01000002">
    <property type="protein sequence ID" value="PXX45005.1"/>
    <property type="molecule type" value="Genomic_DNA"/>
</dbReference>
<dbReference type="PANTHER" id="PTHR36508">
    <property type="entry name" value="PROTEIN SLYX"/>
    <property type="match status" value="1"/>
</dbReference>
<proteinExistence type="predicted"/>
<dbReference type="OrthoDB" id="8687612at2"/>
<dbReference type="RefSeq" id="WP_110254485.1">
    <property type="nucleotide sequence ID" value="NZ_QJKB01000002.1"/>
</dbReference>
<comment type="caution">
    <text evidence="1">The sequence shown here is derived from an EMBL/GenBank/DDBJ whole genome shotgun (WGS) entry which is preliminary data.</text>
</comment>
<gene>
    <name evidence="1" type="ORF">DFR42_102217</name>
</gene>
<dbReference type="Pfam" id="PF04102">
    <property type="entry name" value="SlyX"/>
    <property type="match status" value="1"/>
</dbReference>